<dbReference type="NCBIfam" id="TIGR02985">
    <property type="entry name" value="Sig70_bacteroi1"/>
    <property type="match status" value="1"/>
</dbReference>
<dbReference type="Gene3D" id="1.10.1740.10">
    <property type="match status" value="1"/>
</dbReference>
<dbReference type="InterPro" id="IPR013249">
    <property type="entry name" value="RNA_pol_sigma70_r4_t2"/>
</dbReference>
<dbReference type="InterPro" id="IPR007627">
    <property type="entry name" value="RNA_pol_sigma70_r2"/>
</dbReference>
<feature type="domain" description="RNA polymerase sigma-70 region 2" evidence="5">
    <location>
        <begin position="19"/>
        <end position="84"/>
    </location>
</feature>
<name>A0ABR7CXG5_9BACT</name>
<dbReference type="Gene3D" id="1.10.10.10">
    <property type="entry name" value="Winged helix-like DNA-binding domain superfamily/Winged helix DNA-binding domain"/>
    <property type="match status" value="1"/>
</dbReference>
<evidence type="ECO:0000256" key="3">
    <source>
        <dbReference type="ARBA" id="ARBA00023082"/>
    </source>
</evidence>
<dbReference type="InterPro" id="IPR014327">
    <property type="entry name" value="RNA_pol_sigma70_bacteroid"/>
</dbReference>
<dbReference type="SUPFAM" id="SSF88946">
    <property type="entry name" value="Sigma2 domain of RNA polymerase sigma factors"/>
    <property type="match status" value="1"/>
</dbReference>
<keyword evidence="4" id="KW-0804">Transcription</keyword>
<keyword evidence="8" id="KW-1185">Reference proteome</keyword>
<evidence type="ECO:0000259" key="6">
    <source>
        <dbReference type="Pfam" id="PF08281"/>
    </source>
</evidence>
<accession>A0ABR7CXG5</accession>
<dbReference type="InterPro" id="IPR036388">
    <property type="entry name" value="WH-like_DNA-bd_sf"/>
</dbReference>
<dbReference type="SUPFAM" id="SSF88659">
    <property type="entry name" value="Sigma3 and sigma4 domains of RNA polymerase sigma factors"/>
    <property type="match status" value="1"/>
</dbReference>
<evidence type="ECO:0000256" key="1">
    <source>
        <dbReference type="ARBA" id="ARBA00010641"/>
    </source>
</evidence>
<evidence type="ECO:0000313" key="8">
    <source>
        <dbReference type="Proteomes" id="UP000646484"/>
    </source>
</evidence>
<evidence type="ECO:0000313" key="7">
    <source>
        <dbReference type="EMBL" id="MBC5619845.1"/>
    </source>
</evidence>
<dbReference type="EMBL" id="JACOOH010000001">
    <property type="protein sequence ID" value="MBC5619845.1"/>
    <property type="molecule type" value="Genomic_DNA"/>
</dbReference>
<dbReference type="RefSeq" id="WP_099291132.1">
    <property type="nucleotide sequence ID" value="NZ_JACOOH010000001.1"/>
</dbReference>
<dbReference type="Pfam" id="PF08281">
    <property type="entry name" value="Sigma70_r4_2"/>
    <property type="match status" value="1"/>
</dbReference>
<dbReference type="PANTHER" id="PTHR43133:SF46">
    <property type="entry name" value="RNA POLYMERASE SIGMA-70 FACTOR ECF SUBFAMILY"/>
    <property type="match status" value="1"/>
</dbReference>
<keyword evidence="3" id="KW-0731">Sigma factor</keyword>
<dbReference type="Pfam" id="PF04542">
    <property type="entry name" value="Sigma70_r2"/>
    <property type="match status" value="1"/>
</dbReference>
<organism evidence="7 8">
    <name type="scientific">Butyricimonas hominis</name>
    <dbReference type="NCBI Taxonomy" id="2763032"/>
    <lineage>
        <taxon>Bacteria</taxon>
        <taxon>Pseudomonadati</taxon>
        <taxon>Bacteroidota</taxon>
        <taxon>Bacteroidia</taxon>
        <taxon>Bacteroidales</taxon>
        <taxon>Odoribacteraceae</taxon>
        <taxon>Butyricimonas</taxon>
    </lineage>
</organism>
<evidence type="ECO:0000256" key="4">
    <source>
        <dbReference type="ARBA" id="ARBA00023163"/>
    </source>
</evidence>
<dbReference type="Proteomes" id="UP000646484">
    <property type="component" value="Unassembled WGS sequence"/>
</dbReference>
<protein>
    <submittedName>
        <fullName evidence="7">RNA polymerase sigma-70 factor</fullName>
    </submittedName>
</protein>
<dbReference type="InterPro" id="IPR014284">
    <property type="entry name" value="RNA_pol_sigma-70_dom"/>
</dbReference>
<gene>
    <name evidence="7" type="ORF">H8S64_01910</name>
</gene>
<dbReference type="InterPro" id="IPR013324">
    <property type="entry name" value="RNA_pol_sigma_r3/r4-like"/>
</dbReference>
<keyword evidence="2" id="KW-0805">Transcription regulation</keyword>
<dbReference type="PANTHER" id="PTHR43133">
    <property type="entry name" value="RNA POLYMERASE ECF-TYPE SIGMA FACTO"/>
    <property type="match status" value="1"/>
</dbReference>
<evidence type="ECO:0000256" key="2">
    <source>
        <dbReference type="ARBA" id="ARBA00023015"/>
    </source>
</evidence>
<dbReference type="NCBIfam" id="TIGR02937">
    <property type="entry name" value="sigma70-ECF"/>
    <property type="match status" value="1"/>
</dbReference>
<proteinExistence type="inferred from homology"/>
<reference evidence="7 8" key="1">
    <citation type="submission" date="2020-08" db="EMBL/GenBank/DDBJ databases">
        <title>Genome public.</title>
        <authorList>
            <person name="Liu C."/>
            <person name="Sun Q."/>
        </authorList>
    </citation>
    <scope>NUCLEOTIDE SEQUENCE [LARGE SCALE GENOMIC DNA]</scope>
    <source>
        <strain evidence="7 8">NSJ-56</strain>
    </source>
</reference>
<evidence type="ECO:0000259" key="5">
    <source>
        <dbReference type="Pfam" id="PF04542"/>
    </source>
</evidence>
<sequence>MEEETNMHLFSTDERSKQLFTTFYPALCLFANRILNNFDEAEDIVQNVFITLLHKKVKINKINSLKAYLYSSVHNACINHLKHQAYITEKMKDFEQEVYEENSYLLQRIESEIMEEIFSTIEKLPEECRKVFKLSYIDGMEVCKVAETLQISENTVKTQRLRARKFLKENLKDLFPLLVIIFPCF</sequence>
<dbReference type="InterPro" id="IPR013325">
    <property type="entry name" value="RNA_pol_sigma_r2"/>
</dbReference>
<dbReference type="InterPro" id="IPR039425">
    <property type="entry name" value="RNA_pol_sigma-70-like"/>
</dbReference>
<feature type="domain" description="RNA polymerase sigma factor 70 region 4 type 2" evidence="6">
    <location>
        <begin position="116"/>
        <end position="167"/>
    </location>
</feature>
<comment type="similarity">
    <text evidence="1">Belongs to the sigma-70 factor family. ECF subfamily.</text>
</comment>
<comment type="caution">
    <text evidence="7">The sequence shown here is derived from an EMBL/GenBank/DDBJ whole genome shotgun (WGS) entry which is preliminary data.</text>
</comment>